<dbReference type="InterPro" id="IPR043460">
    <property type="entry name" value="MEDAG/TEX26"/>
</dbReference>
<dbReference type="InParanoid" id="A0A6P7P4I7"/>
<dbReference type="KEGG" id="bspl:114868074"/>
<dbReference type="GeneID" id="114868074"/>
<evidence type="ECO:0000313" key="2">
    <source>
        <dbReference type="Proteomes" id="UP000515150"/>
    </source>
</evidence>
<keyword evidence="2" id="KW-1185">Reference proteome</keyword>
<organism evidence="2 3">
    <name type="scientific">Betta splendens</name>
    <name type="common">Siamese fighting fish</name>
    <dbReference type="NCBI Taxonomy" id="158456"/>
    <lineage>
        <taxon>Eukaryota</taxon>
        <taxon>Metazoa</taxon>
        <taxon>Chordata</taxon>
        <taxon>Craniata</taxon>
        <taxon>Vertebrata</taxon>
        <taxon>Euteleostomi</taxon>
        <taxon>Actinopterygii</taxon>
        <taxon>Neopterygii</taxon>
        <taxon>Teleostei</taxon>
        <taxon>Neoteleostei</taxon>
        <taxon>Acanthomorphata</taxon>
        <taxon>Anabantaria</taxon>
        <taxon>Anabantiformes</taxon>
        <taxon>Anabantoidei</taxon>
        <taxon>Osphronemidae</taxon>
        <taxon>Betta</taxon>
    </lineage>
</organism>
<dbReference type="PANTHER" id="PTHR33769">
    <property type="entry name" value="TESTIS-EXPRESSED PROTEIN 26 ISOFORM X3"/>
    <property type="match status" value="1"/>
</dbReference>
<evidence type="ECO:0000313" key="3">
    <source>
        <dbReference type="RefSeq" id="XP_029027231.1"/>
    </source>
</evidence>
<dbReference type="GO" id="GO:0005737">
    <property type="term" value="C:cytoplasm"/>
    <property type="evidence" value="ECO:0007669"/>
    <property type="project" value="TreeGrafter"/>
</dbReference>
<sequence length="353" mass="39474">MPADCFPPLSYKPGLCLTTGINRIIAFDIFNESDDESGESCSACISTPGLLGTCHRCFAADKQWWDPYETSHKRQFIYRPNAATDIALVPMSTSLIGSRSQLGPFGSTLYNKDFCWKSACKPESICTGSASGHRRNNPHPRQSFMMWRLPRDARQSLEYVGFPCNCAPSEAEVCRAVAAQYHSIYRGDFAGMPQGYDHHNGAERRGSAAQYGSRHARISTDTEMRDNYREPKRNPELLSDRVKARGNRDPPVTCLGIVPTVVQRRIRTQQTRSDLTTYERFCGKTVTDVAPVVKSLLPPELQQLCRIPPEKDKEAVIRVLSQDSSPADAEQENKLPALNPSSPERMSRWTGPL</sequence>
<dbReference type="Proteomes" id="UP000515150">
    <property type="component" value="Chromosome 13"/>
</dbReference>
<feature type="region of interest" description="Disordered" evidence="1">
    <location>
        <begin position="318"/>
        <end position="353"/>
    </location>
</feature>
<reference evidence="3" key="1">
    <citation type="submission" date="2025-08" db="UniProtKB">
        <authorList>
            <consortium name="RefSeq"/>
        </authorList>
    </citation>
    <scope>IDENTIFICATION</scope>
</reference>
<proteinExistence type="predicted"/>
<gene>
    <name evidence="3" type="primary">LOC114868074</name>
</gene>
<accession>A0A6P7P4I7</accession>
<dbReference type="PANTHER" id="PTHR33769:SF1">
    <property type="entry name" value="TESTIS-EXPRESSED PROTEIN 26"/>
    <property type="match status" value="1"/>
</dbReference>
<name>A0A6P7P4I7_BETSP</name>
<evidence type="ECO:0000256" key="1">
    <source>
        <dbReference type="SAM" id="MobiDB-lite"/>
    </source>
</evidence>
<protein>
    <submittedName>
        <fullName evidence="3">Testis-expressed protein 26-like isoform X1</fullName>
    </submittedName>
</protein>
<dbReference type="AlphaFoldDB" id="A0A6P7P4I7"/>
<dbReference type="RefSeq" id="XP_029027231.1">
    <property type="nucleotide sequence ID" value="XM_029171398.3"/>
</dbReference>
<dbReference type="OrthoDB" id="5984625at2759"/>